<name>A0AAN7CYG8_9PEZI</name>
<comment type="caution">
    <text evidence="2">The sequence shown here is derived from an EMBL/GenBank/DDBJ whole genome shotgun (WGS) entry which is preliminary data.</text>
</comment>
<reference evidence="2" key="1">
    <citation type="journal article" date="2023" name="Mol. Phylogenet. Evol.">
        <title>Genome-scale phylogeny and comparative genomics of the fungal order Sordariales.</title>
        <authorList>
            <person name="Hensen N."/>
            <person name="Bonometti L."/>
            <person name="Westerberg I."/>
            <person name="Brannstrom I.O."/>
            <person name="Guillou S."/>
            <person name="Cros-Aarteil S."/>
            <person name="Calhoun S."/>
            <person name="Haridas S."/>
            <person name="Kuo A."/>
            <person name="Mondo S."/>
            <person name="Pangilinan J."/>
            <person name="Riley R."/>
            <person name="LaButti K."/>
            <person name="Andreopoulos B."/>
            <person name="Lipzen A."/>
            <person name="Chen C."/>
            <person name="Yan M."/>
            <person name="Daum C."/>
            <person name="Ng V."/>
            <person name="Clum A."/>
            <person name="Steindorff A."/>
            <person name="Ohm R.A."/>
            <person name="Martin F."/>
            <person name="Silar P."/>
            <person name="Natvig D.O."/>
            <person name="Lalanne C."/>
            <person name="Gautier V."/>
            <person name="Ament-Velasquez S.L."/>
            <person name="Kruys A."/>
            <person name="Hutchinson M.I."/>
            <person name="Powell A.J."/>
            <person name="Barry K."/>
            <person name="Miller A.N."/>
            <person name="Grigoriev I.V."/>
            <person name="Debuchy R."/>
            <person name="Gladieux P."/>
            <person name="Hiltunen Thoren M."/>
            <person name="Johannesson H."/>
        </authorList>
    </citation>
    <scope>NUCLEOTIDE SEQUENCE</scope>
    <source>
        <strain evidence="2">CBS 359.72</strain>
    </source>
</reference>
<organism evidence="2 3">
    <name type="scientific">Corynascus novoguineensis</name>
    <dbReference type="NCBI Taxonomy" id="1126955"/>
    <lineage>
        <taxon>Eukaryota</taxon>
        <taxon>Fungi</taxon>
        <taxon>Dikarya</taxon>
        <taxon>Ascomycota</taxon>
        <taxon>Pezizomycotina</taxon>
        <taxon>Sordariomycetes</taxon>
        <taxon>Sordariomycetidae</taxon>
        <taxon>Sordariales</taxon>
        <taxon>Chaetomiaceae</taxon>
        <taxon>Corynascus</taxon>
    </lineage>
</organism>
<evidence type="ECO:0000313" key="2">
    <source>
        <dbReference type="EMBL" id="KAK4250680.1"/>
    </source>
</evidence>
<evidence type="ECO:0000256" key="1">
    <source>
        <dbReference type="SAM" id="MobiDB-lite"/>
    </source>
</evidence>
<keyword evidence="3" id="KW-1185">Reference proteome</keyword>
<feature type="region of interest" description="Disordered" evidence="1">
    <location>
        <begin position="517"/>
        <end position="547"/>
    </location>
</feature>
<accession>A0AAN7CYG8</accession>
<reference evidence="2" key="2">
    <citation type="submission" date="2023-05" db="EMBL/GenBank/DDBJ databases">
        <authorList>
            <consortium name="Lawrence Berkeley National Laboratory"/>
            <person name="Steindorff A."/>
            <person name="Hensen N."/>
            <person name="Bonometti L."/>
            <person name="Westerberg I."/>
            <person name="Brannstrom I.O."/>
            <person name="Guillou S."/>
            <person name="Cros-Aarteil S."/>
            <person name="Calhoun S."/>
            <person name="Haridas S."/>
            <person name="Kuo A."/>
            <person name="Mondo S."/>
            <person name="Pangilinan J."/>
            <person name="Riley R."/>
            <person name="Labutti K."/>
            <person name="Andreopoulos B."/>
            <person name="Lipzen A."/>
            <person name="Chen C."/>
            <person name="Yanf M."/>
            <person name="Daum C."/>
            <person name="Ng V."/>
            <person name="Clum A."/>
            <person name="Ohm R."/>
            <person name="Martin F."/>
            <person name="Silar P."/>
            <person name="Natvig D."/>
            <person name="Lalanne C."/>
            <person name="Gautier V."/>
            <person name="Ament-Velasquez S.L."/>
            <person name="Kruys A."/>
            <person name="Hutchinson M.I."/>
            <person name="Powell A.J."/>
            <person name="Barry K."/>
            <person name="Miller A.N."/>
            <person name="Grigoriev I.V."/>
            <person name="Debuchy R."/>
            <person name="Gladieux P."/>
            <person name="Thoren M.H."/>
            <person name="Johannesson H."/>
        </authorList>
    </citation>
    <scope>NUCLEOTIDE SEQUENCE</scope>
    <source>
        <strain evidence="2">CBS 359.72</strain>
    </source>
</reference>
<sequence>MATHAKAFLASLGSGKRRTLTELKADTFGSDELEELQTHLVQQSNNFGRFSKWLSNPNVHTSEDYLVKANRTRPSESSRDNPIVISEGDEELTNRRQLSYPAHTHTIAPKMPQVSLYPPSSAVQLSSGSYERKRKASSLNSKVASAIFVRPPLSIEARHPQPVPLIDLTTSHPAKRTRFFLENRDDDVTVIDTLPAESRRSLQHLAIGTPRGPDTRPEKPLRQAPVDLGPAAEHAAQRDLEATPKERTAPETKASEVTTLMQSIESVTNFFTLATEIRDKIYRHLLVSPKPIHVQHLWTELARRSTRRSRRGEGVQETTIDTKILSVCRRTAVEGTRVLYSENTFLYILRDPEVVWSATGGRRSQRVAGRTQRVVGRAQREQEDPSIYLAKYGHLIRHMAIELEPNRTAIEYEKLMSAALETLAPTVADSLPSPLRLVCTPIHLHTLTITISPLFESSYHMLSAPRAGNQDVIMRQSRYLSMVEFFDQGSPVLKALQRLNTDFLRINVHVNSDVKNGRSVMLETGHQSDNSDDPGDSDSDDASSPANALRLKRRHLETTIDLRYLPRYLETLEQEPGPVSRIWSNDVLMQEQRRQKGAEAEDTLSNLRQHLEMACETGSRTSKRAVGRILGSSRGVCD</sequence>
<evidence type="ECO:0000313" key="3">
    <source>
        <dbReference type="Proteomes" id="UP001303647"/>
    </source>
</evidence>
<proteinExistence type="predicted"/>
<dbReference type="EMBL" id="MU857611">
    <property type="protein sequence ID" value="KAK4250680.1"/>
    <property type="molecule type" value="Genomic_DNA"/>
</dbReference>
<gene>
    <name evidence="2" type="ORF">C7999DRAFT_38288</name>
</gene>
<protein>
    <submittedName>
        <fullName evidence="2">Uncharacterized protein</fullName>
    </submittedName>
</protein>
<dbReference type="AlphaFoldDB" id="A0AAN7CYG8"/>
<feature type="compositionally biased region" description="Basic and acidic residues" evidence="1">
    <location>
        <begin position="235"/>
        <end position="254"/>
    </location>
</feature>
<feature type="compositionally biased region" description="Acidic residues" evidence="1">
    <location>
        <begin position="530"/>
        <end position="541"/>
    </location>
</feature>
<dbReference type="Proteomes" id="UP001303647">
    <property type="component" value="Unassembled WGS sequence"/>
</dbReference>
<feature type="region of interest" description="Disordered" evidence="1">
    <location>
        <begin position="201"/>
        <end position="254"/>
    </location>
</feature>